<evidence type="ECO:0000313" key="7">
    <source>
        <dbReference type="Proteomes" id="UP000234190"/>
    </source>
</evidence>
<dbReference type="Pfam" id="PF00266">
    <property type="entry name" value="Aminotran_5"/>
    <property type="match status" value="1"/>
</dbReference>
<keyword evidence="6" id="KW-0032">Aminotransferase</keyword>
<evidence type="ECO:0000256" key="1">
    <source>
        <dbReference type="ARBA" id="ARBA00001933"/>
    </source>
</evidence>
<dbReference type="InterPro" id="IPR000192">
    <property type="entry name" value="Aminotrans_V_dom"/>
</dbReference>
<evidence type="ECO:0000256" key="3">
    <source>
        <dbReference type="RuleBase" id="RU004075"/>
    </source>
</evidence>
<organism evidence="6 7">
    <name type="scientific">Pollutimonas subterranea</name>
    <dbReference type="NCBI Taxonomy" id="2045210"/>
    <lineage>
        <taxon>Bacteria</taxon>
        <taxon>Pseudomonadati</taxon>
        <taxon>Pseudomonadota</taxon>
        <taxon>Betaproteobacteria</taxon>
        <taxon>Burkholderiales</taxon>
        <taxon>Alcaligenaceae</taxon>
        <taxon>Pollutimonas</taxon>
    </lineage>
</organism>
<dbReference type="InterPro" id="IPR020578">
    <property type="entry name" value="Aminotrans_V_PyrdxlP_BS"/>
</dbReference>
<dbReference type="OrthoDB" id="9764293at2"/>
<dbReference type="Proteomes" id="UP000234190">
    <property type="component" value="Unassembled WGS sequence"/>
</dbReference>
<dbReference type="Gene3D" id="3.90.1150.10">
    <property type="entry name" value="Aspartate Aminotransferase, domain 1"/>
    <property type="match status" value="1"/>
</dbReference>
<keyword evidence="2" id="KW-0663">Pyridoxal phosphate</keyword>
<dbReference type="GO" id="GO:0008483">
    <property type="term" value="F:transaminase activity"/>
    <property type="evidence" value="ECO:0007669"/>
    <property type="project" value="UniProtKB-KW"/>
</dbReference>
<dbReference type="AlphaFoldDB" id="A0A2N4U9U9"/>
<dbReference type="InterPro" id="IPR015424">
    <property type="entry name" value="PyrdxlP-dep_Trfase"/>
</dbReference>
<dbReference type="Gene3D" id="3.40.640.10">
    <property type="entry name" value="Type I PLP-dependent aspartate aminotransferase-like (Major domain)"/>
    <property type="match status" value="1"/>
</dbReference>
<dbReference type="RefSeq" id="WP_102072281.1">
    <property type="nucleotide sequence ID" value="NZ_PDNW01000001.1"/>
</dbReference>
<reference evidence="6 7" key="1">
    <citation type="submission" date="2017-10" db="EMBL/GenBank/DDBJ databases">
        <title>Two draft genome sequences of Pusillimonas sp. strains isolated from a nitrate- and radionuclide-contaminated groundwater in Russia.</title>
        <authorList>
            <person name="Grouzdev D.S."/>
            <person name="Tourova T.P."/>
            <person name="Goeva M.A."/>
            <person name="Babich T.L."/>
            <person name="Sokolova D.S."/>
            <person name="Abdullin R."/>
            <person name="Poltaraus A.B."/>
            <person name="Toshchakov S.V."/>
            <person name="Nazina T.N."/>
        </authorList>
    </citation>
    <scope>NUCLEOTIDE SEQUENCE [LARGE SCALE GENOMIC DNA]</scope>
    <source>
        <strain evidence="6 7">JR1/69-3-13</strain>
    </source>
</reference>
<dbReference type="EMBL" id="PDNW01000001">
    <property type="protein sequence ID" value="PLC51794.1"/>
    <property type="molecule type" value="Genomic_DNA"/>
</dbReference>
<comment type="cofactor">
    <cofactor evidence="1 4">
        <name>pyridoxal 5'-phosphate</name>
        <dbReference type="ChEBI" id="CHEBI:597326"/>
    </cofactor>
</comment>
<feature type="domain" description="Aminotransferase class V" evidence="5">
    <location>
        <begin position="18"/>
        <end position="382"/>
    </location>
</feature>
<dbReference type="InterPro" id="IPR015422">
    <property type="entry name" value="PyrdxlP-dep_Trfase_small"/>
</dbReference>
<dbReference type="PANTHER" id="PTHR43586">
    <property type="entry name" value="CYSTEINE DESULFURASE"/>
    <property type="match status" value="1"/>
</dbReference>
<keyword evidence="6" id="KW-0808">Transferase</keyword>
<dbReference type="PANTHER" id="PTHR43586:SF24">
    <property type="entry name" value="BLR4730 PROTEIN"/>
    <property type="match status" value="1"/>
</dbReference>
<dbReference type="SUPFAM" id="SSF53383">
    <property type="entry name" value="PLP-dependent transferases"/>
    <property type="match status" value="1"/>
</dbReference>
<keyword evidence="7" id="KW-1185">Reference proteome</keyword>
<accession>A0A2N4U9U9</accession>
<evidence type="ECO:0000256" key="4">
    <source>
        <dbReference type="RuleBase" id="RU004504"/>
    </source>
</evidence>
<proteinExistence type="inferred from homology"/>
<sequence length="394" mass="42679">MFDIERIRADTPAAEGKVFLASAGASLMPAPVVRAMRDYLDLEVELGGYGAYDREQMRLAQAYASAARLIGSLPQEIAFMESATAAWQMAFYSMSFEEGDVVLTSEAEYGANFVALLQLRQRRGIEIRVVPSDAAGEIDLDALHGMISARVKLICLTWIPTNGGLVNPAAEVGKIARAHGIAYLLDACQALGQMPVDVQALQCDMLTATGRKFLRGPRGTGFLYVRSGFMSQLEPHTIDHFSAPWLERNRYGLRDGARRYETWESNYVARAGLGVALDYAAEIGMVAIQERCVALAARLRSGLKALPAATGCDLGRNPSAIVSFTLEGKSAEQVVELAANEGITIGVTLPSGTRLDAERRGLPPLVRASPHYFNTEHEIDILLDFLQSIKAGGP</sequence>
<protein>
    <submittedName>
        <fullName evidence="6">Aminotransferase</fullName>
    </submittedName>
</protein>
<comment type="similarity">
    <text evidence="3">Belongs to the class-V pyridoxal-phosphate-dependent aminotransferase family.</text>
</comment>
<evidence type="ECO:0000313" key="6">
    <source>
        <dbReference type="EMBL" id="PLC51794.1"/>
    </source>
</evidence>
<evidence type="ECO:0000259" key="5">
    <source>
        <dbReference type="Pfam" id="PF00266"/>
    </source>
</evidence>
<evidence type="ECO:0000256" key="2">
    <source>
        <dbReference type="ARBA" id="ARBA00022898"/>
    </source>
</evidence>
<dbReference type="PROSITE" id="PS00595">
    <property type="entry name" value="AA_TRANSFER_CLASS_5"/>
    <property type="match status" value="1"/>
</dbReference>
<name>A0A2N4U9U9_9BURK</name>
<comment type="caution">
    <text evidence="6">The sequence shown here is derived from an EMBL/GenBank/DDBJ whole genome shotgun (WGS) entry which is preliminary data.</text>
</comment>
<gene>
    <name evidence="6" type="ORF">CR159_01875</name>
</gene>
<dbReference type="InterPro" id="IPR015421">
    <property type="entry name" value="PyrdxlP-dep_Trfase_major"/>
</dbReference>